<dbReference type="InterPro" id="IPR027417">
    <property type="entry name" value="P-loop_NTPase"/>
</dbReference>
<sequence length="216" mass="25259">TLAMLLFNNLCEEFEYTCFIPGTNLKGDYEEMKRSMYSSMHHHGRKVEQGGERVKLRSRLLLVLDDIQNAHVDFLFYISSDFDCGNSRYIVTSRNREILNRCIVTSRDKDVKAEVFLVDFLSYKSSKKLFMIHAFSYPTNPSPSLLQWIEQIVTKCEGLPITLVVMGSYLKGKDDESIWEECFHALDKAEKIVDFEDRLWSKLQVSYDRLNPKEQE</sequence>
<organism evidence="1">
    <name type="scientific">Marchantia polymorpha</name>
    <name type="common">Common liverwort</name>
    <name type="synonym">Marchantia aquatica</name>
    <dbReference type="NCBI Taxonomy" id="3197"/>
    <lineage>
        <taxon>Eukaryota</taxon>
        <taxon>Viridiplantae</taxon>
        <taxon>Streptophyta</taxon>
        <taxon>Embryophyta</taxon>
        <taxon>Marchantiophyta</taxon>
        <taxon>Marchantiopsida</taxon>
        <taxon>Marchantiidae</taxon>
        <taxon>Marchantiales</taxon>
        <taxon>Marchantiaceae</taxon>
        <taxon>Marchantia</taxon>
    </lineage>
</organism>
<protein>
    <submittedName>
        <fullName evidence="1">HNL class nucleotide-binding site protein</fullName>
    </submittedName>
</protein>
<dbReference type="Gene3D" id="3.40.50.300">
    <property type="entry name" value="P-loop containing nucleotide triphosphate hydrolases"/>
    <property type="match status" value="1"/>
</dbReference>
<dbReference type="PRINTS" id="PR00364">
    <property type="entry name" value="DISEASERSIST"/>
</dbReference>
<proteinExistence type="predicted"/>
<name>I3VLE6_MARPO</name>
<dbReference type="EMBL" id="JQ764693">
    <property type="protein sequence ID" value="AFK80710.1"/>
    <property type="molecule type" value="Genomic_DNA"/>
</dbReference>
<dbReference type="GO" id="GO:0006952">
    <property type="term" value="P:defense response"/>
    <property type="evidence" value="ECO:0007669"/>
    <property type="project" value="InterPro"/>
</dbReference>
<reference evidence="1" key="1">
    <citation type="journal article" date="2012" name="PLoS ONE">
        <title>A Primary Survey on Bryophyte Species Reveals Two Novel Classes of Nucleotide-Binding Site (NBS) Genes.</title>
        <authorList>
            <person name="Xue J.Y."/>
            <person name="Wang Y."/>
            <person name="Wu P."/>
            <person name="Wang Q."/>
            <person name="Yang L.T."/>
            <person name="Pan X.H."/>
            <person name="Wang B."/>
            <person name="Chen J.Q."/>
        </authorList>
    </citation>
    <scope>NUCLEOTIDE SEQUENCE</scope>
</reference>
<accession>I3VLE6</accession>
<dbReference type="PANTHER" id="PTHR11017">
    <property type="entry name" value="LEUCINE-RICH REPEAT-CONTAINING PROTEIN"/>
    <property type="match status" value="1"/>
</dbReference>
<dbReference type="InterPro" id="IPR044974">
    <property type="entry name" value="Disease_R_plants"/>
</dbReference>
<dbReference type="SUPFAM" id="SSF52540">
    <property type="entry name" value="P-loop containing nucleoside triphosphate hydrolases"/>
    <property type="match status" value="1"/>
</dbReference>
<dbReference type="Gene3D" id="1.10.8.430">
    <property type="entry name" value="Helical domain of apoptotic protease-activating factors"/>
    <property type="match status" value="1"/>
</dbReference>
<evidence type="ECO:0000313" key="1">
    <source>
        <dbReference type="EMBL" id="AFK80710.1"/>
    </source>
</evidence>
<dbReference type="InterPro" id="IPR042197">
    <property type="entry name" value="Apaf_helical"/>
</dbReference>
<feature type="non-terminal residue" evidence="1">
    <location>
        <position position="1"/>
    </location>
</feature>
<dbReference type="GO" id="GO:0043531">
    <property type="term" value="F:ADP binding"/>
    <property type="evidence" value="ECO:0007669"/>
    <property type="project" value="InterPro"/>
</dbReference>
<feature type="non-terminal residue" evidence="1">
    <location>
        <position position="216"/>
    </location>
</feature>
<dbReference type="PANTHER" id="PTHR11017:SF385">
    <property type="entry name" value="DISEASE RESISTANCE PROTEIN (TIR-NBS-LRR CLASS)-RELATED"/>
    <property type="match status" value="1"/>
</dbReference>
<dbReference type="AlphaFoldDB" id="I3VLE6"/>